<dbReference type="Proteomes" id="UP000176413">
    <property type="component" value="Unassembled WGS sequence"/>
</dbReference>
<proteinExistence type="predicted"/>
<dbReference type="EMBL" id="MFQA01000045">
    <property type="protein sequence ID" value="OGH68376.1"/>
    <property type="molecule type" value="Genomic_DNA"/>
</dbReference>
<evidence type="ECO:0008006" key="3">
    <source>
        <dbReference type="Google" id="ProtNLM"/>
    </source>
</evidence>
<accession>A0A1F6M9S1</accession>
<evidence type="ECO:0000313" key="1">
    <source>
        <dbReference type="EMBL" id="OGH68376.1"/>
    </source>
</evidence>
<comment type="caution">
    <text evidence="1">The sequence shown here is derived from an EMBL/GenBank/DDBJ whole genome shotgun (WGS) entry which is preliminary data.</text>
</comment>
<organism evidence="1 2">
    <name type="scientific">Candidatus Magasanikbacteria bacterium RIFCSPHIGHO2_02_FULL_45_10</name>
    <dbReference type="NCBI Taxonomy" id="1798679"/>
    <lineage>
        <taxon>Bacteria</taxon>
        <taxon>Candidatus Magasanikiibacteriota</taxon>
    </lineage>
</organism>
<gene>
    <name evidence="1" type="ORF">A3D53_02835</name>
</gene>
<evidence type="ECO:0000313" key="2">
    <source>
        <dbReference type="Proteomes" id="UP000176413"/>
    </source>
</evidence>
<name>A0A1F6M9S1_9BACT</name>
<dbReference type="InterPro" id="IPR029063">
    <property type="entry name" value="SAM-dependent_MTases_sf"/>
</dbReference>
<protein>
    <recommendedName>
        <fullName evidence="3">Methyltransferase domain-containing protein</fullName>
    </recommendedName>
</protein>
<dbReference type="AlphaFoldDB" id="A0A1F6M9S1"/>
<sequence>MDSPIKAAIKKTFLYRWLLPVYRPLADRIKAKPLSDPLRWKLVQEYGEKNAYKCLIETGTYLGNMIDFNKNNFSTIFSIELDAQLAKNAQERFKEFPYIKILQGDSGVVLSQLLPTINEPVVFWLDAHYSAGITKRGDKETPIVEELAGIFSNLKQKFVILIDDARVFRGQNDYPTIKALKKYVLEKKPELHFEVADDVIRIY</sequence>
<dbReference type="SUPFAM" id="SSF53335">
    <property type="entry name" value="S-adenosyl-L-methionine-dependent methyltransferases"/>
    <property type="match status" value="1"/>
</dbReference>
<reference evidence="1 2" key="1">
    <citation type="journal article" date="2016" name="Nat. Commun.">
        <title>Thousands of microbial genomes shed light on interconnected biogeochemical processes in an aquifer system.</title>
        <authorList>
            <person name="Anantharaman K."/>
            <person name="Brown C.T."/>
            <person name="Hug L.A."/>
            <person name="Sharon I."/>
            <person name="Castelle C.J."/>
            <person name="Probst A.J."/>
            <person name="Thomas B.C."/>
            <person name="Singh A."/>
            <person name="Wilkins M.J."/>
            <person name="Karaoz U."/>
            <person name="Brodie E.L."/>
            <person name="Williams K.H."/>
            <person name="Hubbard S.S."/>
            <person name="Banfield J.F."/>
        </authorList>
    </citation>
    <scope>NUCLEOTIDE SEQUENCE [LARGE SCALE GENOMIC DNA]</scope>
</reference>